<dbReference type="EMBL" id="LAZR01003854">
    <property type="protein sequence ID" value="KKN14085.1"/>
    <property type="molecule type" value="Genomic_DNA"/>
</dbReference>
<sequence length="189" mass="22011">MSQKKVLSKSEEKRLIESAPNNQTKLLIETMLKTGMRVSEICNLKIEWINFEDNLILIQKNADPIEFKPKYGSEREVPISSMISINLNQLIRKRKKGYVFRSQRKAYPQRYEPISIINKINSLCKKIFGGPLGSHILRRTYASNLLYSGVNIKTIQKLLGHRHLTTTLVYLKDIPKRDDYDQIRKAISY</sequence>
<reference evidence="3" key="1">
    <citation type="journal article" date="2015" name="Nature">
        <title>Complex archaea that bridge the gap between prokaryotes and eukaryotes.</title>
        <authorList>
            <person name="Spang A."/>
            <person name="Saw J.H."/>
            <person name="Jorgensen S.L."/>
            <person name="Zaremba-Niedzwiedzka K."/>
            <person name="Martijn J."/>
            <person name="Lind A.E."/>
            <person name="van Eijk R."/>
            <person name="Schleper C."/>
            <person name="Guy L."/>
            <person name="Ettema T.J."/>
        </authorList>
    </citation>
    <scope>NUCLEOTIDE SEQUENCE</scope>
</reference>
<dbReference type="InterPro" id="IPR013762">
    <property type="entry name" value="Integrase-like_cat_sf"/>
</dbReference>
<dbReference type="InterPro" id="IPR002104">
    <property type="entry name" value="Integrase_catalytic"/>
</dbReference>
<evidence type="ECO:0000259" key="2">
    <source>
        <dbReference type="PROSITE" id="PS51898"/>
    </source>
</evidence>
<keyword evidence="1" id="KW-0233">DNA recombination</keyword>
<feature type="domain" description="Tyr recombinase" evidence="2">
    <location>
        <begin position="2"/>
        <end position="188"/>
    </location>
</feature>
<name>A0A0F9N3D2_9ZZZZ</name>
<accession>A0A0F9N3D2</accession>
<dbReference type="Pfam" id="PF00589">
    <property type="entry name" value="Phage_integrase"/>
    <property type="match status" value="1"/>
</dbReference>
<dbReference type="PANTHER" id="PTHR30349">
    <property type="entry name" value="PHAGE INTEGRASE-RELATED"/>
    <property type="match status" value="1"/>
</dbReference>
<dbReference type="PANTHER" id="PTHR30349:SF64">
    <property type="entry name" value="PROPHAGE INTEGRASE INTD-RELATED"/>
    <property type="match status" value="1"/>
</dbReference>
<dbReference type="InterPro" id="IPR011010">
    <property type="entry name" value="DNA_brk_join_enz"/>
</dbReference>
<dbReference type="PROSITE" id="PS51898">
    <property type="entry name" value="TYR_RECOMBINASE"/>
    <property type="match status" value="1"/>
</dbReference>
<protein>
    <recommendedName>
        <fullName evidence="2">Tyr recombinase domain-containing protein</fullName>
    </recommendedName>
</protein>
<comment type="caution">
    <text evidence="3">The sequence shown here is derived from an EMBL/GenBank/DDBJ whole genome shotgun (WGS) entry which is preliminary data.</text>
</comment>
<dbReference type="CDD" id="cd00397">
    <property type="entry name" value="DNA_BRE_C"/>
    <property type="match status" value="1"/>
</dbReference>
<evidence type="ECO:0000313" key="3">
    <source>
        <dbReference type="EMBL" id="KKN14085.1"/>
    </source>
</evidence>
<organism evidence="3">
    <name type="scientific">marine sediment metagenome</name>
    <dbReference type="NCBI Taxonomy" id="412755"/>
    <lineage>
        <taxon>unclassified sequences</taxon>
        <taxon>metagenomes</taxon>
        <taxon>ecological metagenomes</taxon>
    </lineage>
</organism>
<evidence type="ECO:0000256" key="1">
    <source>
        <dbReference type="ARBA" id="ARBA00023172"/>
    </source>
</evidence>
<dbReference type="GO" id="GO:0015074">
    <property type="term" value="P:DNA integration"/>
    <property type="evidence" value="ECO:0007669"/>
    <property type="project" value="InterPro"/>
</dbReference>
<gene>
    <name evidence="3" type="ORF">LCGC14_0999800</name>
</gene>
<dbReference type="GO" id="GO:0006310">
    <property type="term" value="P:DNA recombination"/>
    <property type="evidence" value="ECO:0007669"/>
    <property type="project" value="UniProtKB-KW"/>
</dbReference>
<dbReference type="GO" id="GO:0003677">
    <property type="term" value="F:DNA binding"/>
    <property type="evidence" value="ECO:0007669"/>
    <property type="project" value="InterPro"/>
</dbReference>
<proteinExistence type="predicted"/>
<dbReference type="Gene3D" id="1.10.443.10">
    <property type="entry name" value="Intergrase catalytic core"/>
    <property type="match status" value="1"/>
</dbReference>
<dbReference type="SUPFAM" id="SSF56349">
    <property type="entry name" value="DNA breaking-rejoining enzymes"/>
    <property type="match status" value="1"/>
</dbReference>
<dbReference type="InterPro" id="IPR050090">
    <property type="entry name" value="Tyrosine_recombinase_XerCD"/>
</dbReference>
<dbReference type="AlphaFoldDB" id="A0A0F9N3D2"/>